<dbReference type="RefSeq" id="WP_231010801.1">
    <property type="nucleotide sequence ID" value="NZ_BAAAEW010000042.1"/>
</dbReference>
<reference evidence="4 5" key="1">
    <citation type="journal article" date="2019" name="Int. J. Syst. Evol. Microbiol.">
        <title>The Global Catalogue of Microorganisms (GCM) 10K type strain sequencing project: providing services to taxonomists for standard genome sequencing and annotation.</title>
        <authorList>
            <consortium name="The Broad Institute Genomics Platform"/>
            <consortium name="The Broad Institute Genome Sequencing Center for Infectious Disease"/>
            <person name="Wu L."/>
            <person name="Ma J."/>
        </authorList>
    </citation>
    <scope>NUCLEOTIDE SEQUENCE [LARGE SCALE GENOMIC DNA]</scope>
    <source>
        <strain evidence="4 5">JCM 15503</strain>
    </source>
</reference>
<feature type="domain" description="OmpR/PhoB-type" evidence="3">
    <location>
        <begin position="7"/>
        <end position="100"/>
    </location>
</feature>
<dbReference type="PANTHER" id="PTHR47691:SF3">
    <property type="entry name" value="HTH-TYPE TRANSCRIPTIONAL REGULATOR RV0890C-RELATED"/>
    <property type="match status" value="1"/>
</dbReference>
<evidence type="ECO:0000259" key="3">
    <source>
        <dbReference type="PROSITE" id="PS51755"/>
    </source>
</evidence>
<dbReference type="Gene3D" id="3.40.50.300">
    <property type="entry name" value="P-loop containing nucleotide triphosphate hydrolases"/>
    <property type="match status" value="1"/>
</dbReference>
<accession>A0ABN1KHM2</accession>
<evidence type="ECO:0000313" key="4">
    <source>
        <dbReference type="EMBL" id="GAA0766481.1"/>
    </source>
</evidence>
<dbReference type="Gene3D" id="1.25.40.10">
    <property type="entry name" value="Tetratricopeptide repeat domain"/>
    <property type="match status" value="1"/>
</dbReference>
<proteinExistence type="predicted"/>
<dbReference type="CDD" id="cd00383">
    <property type="entry name" value="trans_reg_C"/>
    <property type="match status" value="1"/>
</dbReference>
<dbReference type="SMART" id="SM00862">
    <property type="entry name" value="Trans_reg_C"/>
    <property type="match status" value="1"/>
</dbReference>
<protein>
    <recommendedName>
        <fullName evidence="3">OmpR/PhoB-type domain-containing protein</fullName>
    </recommendedName>
</protein>
<keyword evidence="1 2" id="KW-0238">DNA-binding</keyword>
<keyword evidence="5" id="KW-1185">Reference proteome</keyword>
<name>A0ABN1KHM2_9BURK</name>
<dbReference type="InterPro" id="IPR036388">
    <property type="entry name" value="WH-like_DNA-bd_sf"/>
</dbReference>
<dbReference type="Pfam" id="PF00486">
    <property type="entry name" value="Trans_reg_C"/>
    <property type="match status" value="1"/>
</dbReference>
<evidence type="ECO:0000256" key="1">
    <source>
        <dbReference type="ARBA" id="ARBA00023125"/>
    </source>
</evidence>
<dbReference type="SUPFAM" id="SSF46894">
    <property type="entry name" value="C-terminal effector domain of the bipartite response regulators"/>
    <property type="match status" value="1"/>
</dbReference>
<dbReference type="PROSITE" id="PS51755">
    <property type="entry name" value="OMPR_PHOB"/>
    <property type="match status" value="1"/>
</dbReference>
<dbReference type="Proteomes" id="UP001500279">
    <property type="component" value="Unassembled WGS sequence"/>
</dbReference>
<gene>
    <name evidence="4" type="ORF">GCM10009107_54680</name>
</gene>
<organism evidence="4 5">
    <name type="scientific">Ideonella azotifigens</name>
    <dbReference type="NCBI Taxonomy" id="513160"/>
    <lineage>
        <taxon>Bacteria</taxon>
        <taxon>Pseudomonadati</taxon>
        <taxon>Pseudomonadota</taxon>
        <taxon>Betaproteobacteria</taxon>
        <taxon>Burkholderiales</taxon>
        <taxon>Sphaerotilaceae</taxon>
        <taxon>Ideonella</taxon>
    </lineage>
</organism>
<dbReference type="InterPro" id="IPR049945">
    <property type="entry name" value="AAA_22"/>
</dbReference>
<dbReference type="EMBL" id="BAAAEW010000042">
    <property type="protein sequence ID" value="GAA0766481.1"/>
    <property type="molecule type" value="Genomic_DNA"/>
</dbReference>
<dbReference type="SUPFAM" id="SSF48452">
    <property type="entry name" value="TPR-like"/>
    <property type="match status" value="1"/>
</dbReference>
<dbReference type="Gene3D" id="1.10.10.10">
    <property type="entry name" value="Winged helix-like DNA-binding domain superfamily/Winged helix DNA-binding domain"/>
    <property type="match status" value="1"/>
</dbReference>
<dbReference type="Pfam" id="PF13401">
    <property type="entry name" value="AAA_22"/>
    <property type="match status" value="1"/>
</dbReference>
<comment type="caution">
    <text evidence="4">The sequence shown here is derived from an EMBL/GenBank/DDBJ whole genome shotgun (WGS) entry which is preliminary data.</text>
</comment>
<dbReference type="SUPFAM" id="SSF52540">
    <property type="entry name" value="P-loop containing nucleoside triphosphate hydrolases"/>
    <property type="match status" value="1"/>
</dbReference>
<dbReference type="InterPro" id="IPR011990">
    <property type="entry name" value="TPR-like_helical_dom_sf"/>
</dbReference>
<dbReference type="InterPro" id="IPR058852">
    <property type="entry name" value="HTH_77"/>
</dbReference>
<dbReference type="InterPro" id="IPR001867">
    <property type="entry name" value="OmpR/PhoB-type_DNA-bd"/>
</dbReference>
<evidence type="ECO:0000313" key="5">
    <source>
        <dbReference type="Proteomes" id="UP001500279"/>
    </source>
</evidence>
<evidence type="ECO:0000256" key="2">
    <source>
        <dbReference type="PROSITE-ProRule" id="PRU01091"/>
    </source>
</evidence>
<dbReference type="PANTHER" id="PTHR47691">
    <property type="entry name" value="REGULATOR-RELATED"/>
    <property type="match status" value="1"/>
</dbReference>
<dbReference type="Pfam" id="PF25872">
    <property type="entry name" value="HTH_77"/>
    <property type="match status" value="1"/>
</dbReference>
<sequence>MPASAAPVRYRFGRFELQLDERRLLSAGAAVALRPLAFDVLTVLVERAGHLVTKTELLRRVWGQVVVEENALQAHVSALRRVLGVPAIATVSGQGYRFTLAAAPVEALSAPATPHNLPHALTSFIGREREIADIRRWLESTRLLTLTGAGGCGKTRLALVVAGAMLEQHPDGVWLVDLAPLGDPKLVPWAVAKALAIQAPPGQEIADTLIGWLASRCVLLVLDNAEHLLDACAQLADRLLRQCARLALLVTSRERLGIEGELNYRVPSLSIPADDASDGLLASEAVRLLVDRARLQRPDFEATAADAPALAAICRRLDGIALAIELAAPRVRVMSLEALSQRLDDRFRVLTEGSRTALPRHRTLRSLIDWSHELLSEPEKAVLRRASVFAGGWTLAAAEQIASGEGVAPGDLLDLLAALVDKNLVITQATQASDGDPRFKMLETVRHYAQDRLRESGEEVAVRDRHVQYLIGLAGALDGSLDAVLQQTLPQLDAEQDNLRAALAWCEGEPARAVQGLRLASLLVTFWQTRGNYGEGVGWLERLLALAPADERGPARAMALHGAGALVAFNGDQAAAEARLREAADLWQQLGDRQRLAASLANLAEVLAYSSELVAARAMAEEALSIAREFGDLRTISFALAVLAQSSLSSGDLPTARTWLSQCLAVARSIGPWNTAATLTMWSLLMQELKDLDASRAALQESLQGFIAFGDRGGAAYARMQLAKVAQDLGDLPAARAELRQAFDGLPRGQYNELLEWLDVFAGALEVPGHAVAAAGVWGCVQRHREERALFSMRPARLQRLREVARHALQDDDAFDRAWQEGRRWSLEEAREQARSLLAVGD</sequence>
<feature type="DNA-binding region" description="OmpR/PhoB-type" evidence="2">
    <location>
        <begin position="7"/>
        <end position="100"/>
    </location>
</feature>
<dbReference type="InterPro" id="IPR016032">
    <property type="entry name" value="Sig_transdc_resp-reg_C-effctor"/>
</dbReference>
<dbReference type="InterPro" id="IPR027417">
    <property type="entry name" value="P-loop_NTPase"/>
</dbReference>